<gene>
    <name evidence="1" type="ORF">WAX74_03425</name>
</gene>
<evidence type="ECO:0000313" key="2">
    <source>
        <dbReference type="Proteomes" id="UP001364890"/>
    </source>
</evidence>
<dbReference type="RefSeq" id="WP_336496263.1">
    <property type="nucleotide sequence ID" value="NZ_JBAWSY010000002.1"/>
</dbReference>
<keyword evidence="2" id="KW-1185">Reference proteome</keyword>
<comment type="caution">
    <text evidence="1">The sequence shown here is derived from an EMBL/GenBank/DDBJ whole genome shotgun (WGS) entry which is preliminary data.</text>
</comment>
<protein>
    <submittedName>
        <fullName evidence="1">Uncharacterized protein</fullName>
    </submittedName>
</protein>
<proteinExistence type="predicted"/>
<name>A0ABU8F122_9BACI</name>
<evidence type="ECO:0000313" key="1">
    <source>
        <dbReference type="EMBL" id="MEI4768708.1"/>
    </source>
</evidence>
<dbReference type="Proteomes" id="UP001364890">
    <property type="component" value="Unassembled WGS sequence"/>
</dbReference>
<organism evidence="1 2">
    <name type="scientific">Psychrobacillus mangrovi</name>
    <dbReference type="NCBI Taxonomy" id="3117745"/>
    <lineage>
        <taxon>Bacteria</taxon>
        <taxon>Bacillati</taxon>
        <taxon>Bacillota</taxon>
        <taxon>Bacilli</taxon>
        <taxon>Bacillales</taxon>
        <taxon>Bacillaceae</taxon>
        <taxon>Psychrobacillus</taxon>
    </lineage>
</organism>
<accession>A0ABU8F122</accession>
<reference evidence="1 2" key="1">
    <citation type="submission" date="2024-01" db="EMBL/GenBank/DDBJ databases">
        <title>Seven novel Bacillus-like species.</title>
        <authorList>
            <person name="Liu G."/>
        </authorList>
    </citation>
    <scope>NUCLEOTIDE SEQUENCE [LARGE SCALE GENOMIC DNA]</scope>
    <source>
        <strain evidence="1 2">FJAT-51614</strain>
    </source>
</reference>
<dbReference type="EMBL" id="JBAWSY010000002">
    <property type="protein sequence ID" value="MEI4768708.1"/>
    <property type="molecule type" value="Genomic_DNA"/>
</dbReference>
<sequence>MKKSILIIIIFAVSIMAYSNSEIIVTAVDSIDGYRTITVPPPL</sequence>